<comment type="similarity">
    <text evidence="18">Belongs to the protein kinase superfamily. Ser/Thr protein kinase family.</text>
</comment>
<dbReference type="PROSITE" id="PS50011">
    <property type="entry name" value="PROTEIN_KINASE_DOM"/>
    <property type="match status" value="1"/>
</dbReference>
<name>A0A6J1CDC3_MOMCH</name>
<keyword evidence="15" id="KW-0325">Glycoprotein</keyword>
<evidence type="ECO:0000256" key="20">
    <source>
        <dbReference type="SAM" id="Phobius"/>
    </source>
</evidence>
<keyword evidence="9 18" id="KW-0418">Kinase</keyword>
<evidence type="ECO:0000256" key="6">
    <source>
        <dbReference type="ARBA" id="ARBA00022692"/>
    </source>
</evidence>
<dbReference type="Gene3D" id="2.90.10.10">
    <property type="entry name" value="Bulb-type lectin domain"/>
    <property type="match status" value="1"/>
</dbReference>
<feature type="transmembrane region" description="Helical" evidence="20">
    <location>
        <begin position="444"/>
        <end position="466"/>
    </location>
</feature>
<feature type="domain" description="Bulb-type lectin" evidence="23">
    <location>
        <begin position="25"/>
        <end position="146"/>
    </location>
</feature>
<evidence type="ECO:0000256" key="19">
    <source>
        <dbReference type="SAM" id="MobiDB-lite"/>
    </source>
</evidence>
<protein>
    <recommendedName>
        <fullName evidence="18">Receptor-like serine/threonine-protein kinase</fullName>
        <ecNumber evidence="18">2.7.11.1</ecNumber>
    </recommendedName>
</protein>
<feature type="domain" description="Protein kinase" evidence="22">
    <location>
        <begin position="521"/>
        <end position="797"/>
    </location>
</feature>
<keyword evidence="25" id="KW-1185">Reference proteome</keyword>
<keyword evidence="6 20" id="KW-0812">Transmembrane</keyword>
<evidence type="ECO:0000256" key="18">
    <source>
        <dbReference type="PIRNR" id="PIRNR000641"/>
    </source>
</evidence>
<dbReference type="AlphaFoldDB" id="A0A6J1CDC3"/>
<dbReference type="InterPro" id="IPR024171">
    <property type="entry name" value="SRK-like_kinase"/>
</dbReference>
<dbReference type="Pfam" id="PF11883">
    <property type="entry name" value="DUF3403"/>
    <property type="match status" value="1"/>
</dbReference>
<comment type="subcellular location">
    <subcellularLocation>
        <location evidence="1">Cell membrane</location>
        <topology evidence="1">Single-pass type I membrane protein</topology>
    </subcellularLocation>
</comment>
<keyword evidence="13" id="KW-1015">Disulfide bond</keyword>
<dbReference type="GO" id="GO:0005886">
    <property type="term" value="C:plasma membrane"/>
    <property type="evidence" value="ECO:0007669"/>
    <property type="project" value="UniProtKB-SubCell"/>
</dbReference>
<dbReference type="Pfam" id="PF07714">
    <property type="entry name" value="PK_Tyr_Ser-Thr"/>
    <property type="match status" value="1"/>
</dbReference>
<dbReference type="InterPro" id="IPR000719">
    <property type="entry name" value="Prot_kinase_dom"/>
</dbReference>
<dbReference type="FunFam" id="1.10.510.10:FF:000060">
    <property type="entry name" value="G-type lectin S-receptor-like serine/threonine-protein kinase"/>
    <property type="match status" value="1"/>
</dbReference>
<evidence type="ECO:0000256" key="4">
    <source>
        <dbReference type="ARBA" id="ARBA00022536"/>
    </source>
</evidence>
<evidence type="ECO:0000259" key="24">
    <source>
        <dbReference type="PROSITE" id="PS50948"/>
    </source>
</evidence>
<dbReference type="InterPro" id="IPR001245">
    <property type="entry name" value="Ser-Thr/Tyr_kinase_cat_dom"/>
</dbReference>
<dbReference type="RefSeq" id="XP_022139810.1">
    <property type="nucleotide sequence ID" value="XM_022284118.1"/>
</dbReference>
<dbReference type="GO" id="GO:0004674">
    <property type="term" value="F:protein serine/threonine kinase activity"/>
    <property type="evidence" value="ECO:0007669"/>
    <property type="project" value="UniProtKB-KW"/>
</dbReference>
<dbReference type="Proteomes" id="UP000504603">
    <property type="component" value="Unplaced"/>
</dbReference>
<evidence type="ECO:0000259" key="23">
    <source>
        <dbReference type="PROSITE" id="PS50927"/>
    </source>
</evidence>
<dbReference type="InterPro" id="IPR001480">
    <property type="entry name" value="Bulb-type_lectin_dom"/>
</dbReference>
<evidence type="ECO:0000256" key="14">
    <source>
        <dbReference type="ARBA" id="ARBA00023170"/>
    </source>
</evidence>
<dbReference type="SMART" id="SM00108">
    <property type="entry name" value="B_lectin"/>
    <property type="match status" value="1"/>
</dbReference>
<feature type="region of interest" description="Disordered" evidence="19">
    <location>
        <begin position="803"/>
        <end position="846"/>
    </location>
</feature>
<dbReference type="PANTHER" id="PTHR27002">
    <property type="entry name" value="RECEPTOR-LIKE SERINE/THREONINE-PROTEIN KINASE SD1-8"/>
    <property type="match status" value="1"/>
</dbReference>
<evidence type="ECO:0000313" key="25">
    <source>
        <dbReference type="Proteomes" id="UP000504603"/>
    </source>
</evidence>
<dbReference type="InterPro" id="IPR003609">
    <property type="entry name" value="Pan_app"/>
</dbReference>
<dbReference type="SMART" id="SM00473">
    <property type="entry name" value="PAN_AP"/>
    <property type="match status" value="1"/>
</dbReference>
<keyword evidence="3 18" id="KW-0723">Serine/threonine-protein kinase</keyword>
<dbReference type="GeneID" id="111010636"/>
<dbReference type="SMART" id="SM00220">
    <property type="entry name" value="S_TKc"/>
    <property type="match status" value="1"/>
</dbReference>
<dbReference type="Pfam" id="PF08276">
    <property type="entry name" value="PAN_2"/>
    <property type="match status" value="1"/>
</dbReference>
<evidence type="ECO:0000256" key="11">
    <source>
        <dbReference type="ARBA" id="ARBA00022989"/>
    </source>
</evidence>
<evidence type="ECO:0000256" key="3">
    <source>
        <dbReference type="ARBA" id="ARBA00022527"/>
    </source>
</evidence>
<evidence type="ECO:0000256" key="10">
    <source>
        <dbReference type="ARBA" id="ARBA00022840"/>
    </source>
</evidence>
<keyword evidence="7 21" id="KW-0732">Signal</keyword>
<comment type="catalytic activity">
    <reaction evidence="17 18">
        <text>L-seryl-[protein] + ATP = O-phospho-L-seryl-[protein] + ADP + H(+)</text>
        <dbReference type="Rhea" id="RHEA:17989"/>
        <dbReference type="Rhea" id="RHEA-COMP:9863"/>
        <dbReference type="Rhea" id="RHEA-COMP:11604"/>
        <dbReference type="ChEBI" id="CHEBI:15378"/>
        <dbReference type="ChEBI" id="CHEBI:29999"/>
        <dbReference type="ChEBI" id="CHEBI:30616"/>
        <dbReference type="ChEBI" id="CHEBI:83421"/>
        <dbReference type="ChEBI" id="CHEBI:456216"/>
        <dbReference type="EC" id="2.7.11.1"/>
    </reaction>
</comment>
<dbReference type="EC" id="2.7.11.1" evidence="18"/>
<dbReference type="CDD" id="cd14066">
    <property type="entry name" value="STKc_IRAK"/>
    <property type="match status" value="1"/>
</dbReference>
<keyword evidence="12 20" id="KW-0472">Membrane</keyword>
<dbReference type="FunFam" id="2.90.10.10:FF:000001">
    <property type="entry name" value="G-type lectin S-receptor-like serine/threonine-protein kinase"/>
    <property type="match status" value="1"/>
</dbReference>
<evidence type="ECO:0000256" key="2">
    <source>
        <dbReference type="ARBA" id="ARBA00022475"/>
    </source>
</evidence>
<evidence type="ECO:0000256" key="8">
    <source>
        <dbReference type="ARBA" id="ARBA00022741"/>
    </source>
</evidence>
<dbReference type="SUPFAM" id="SSF56112">
    <property type="entry name" value="Protein kinase-like (PK-like)"/>
    <property type="match status" value="1"/>
</dbReference>
<feature type="domain" description="Apple" evidence="24">
    <location>
        <begin position="341"/>
        <end position="427"/>
    </location>
</feature>
<dbReference type="CDD" id="cd01098">
    <property type="entry name" value="PAN_AP_plant"/>
    <property type="match status" value="1"/>
</dbReference>
<evidence type="ECO:0000256" key="21">
    <source>
        <dbReference type="SAM" id="SignalP"/>
    </source>
</evidence>
<keyword evidence="5 18" id="KW-0808">Transferase</keyword>
<evidence type="ECO:0000256" key="13">
    <source>
        <dbReference type="ARBA" id="ARBA00023157"/>
    </source>
</evidence>
<dbReference type="PANTHER" id="PTHR27002:SF1082">
    <property type="entry name" value="OS06G0693000 PROTEIN"/>
    <property type="match status" value="1"/>
</dbReference>
<dbReference type="GO" id="GO:0005524">
    <property type="term" value="F:ATP binding"/>
    <property type="evidence" value="ECO:0007669"/>
    <property type="project" value="UniProtKB-KW"/>
</dbReference>
<evidence type="ECO:0000259" key="22">
    <source>
        <dbReference type="PROSITE" id="PS50011"/>
    </source>
</evidence>
<feature type="signal peptide" evidence="21">
    <location>
        <begin position="1"/>
        <end position="25"/>
    </location>
</feature>
<evidence type="ECO:0000256" key="1">
    <source>
        <dbReference type="ARBA" id="ARBA00004251"/>
    </source>
</evidence>
<feature type="chain" id="PRO_5027065265" description="Receptor-like serine/threonine-protein kinase" evidence="21">
    <location>
        <begin position="26"/>
        <end position="846"/>
    </location>
</feature>
<feature type="compositionally biased region" description="Polar residues" evidence="19">
    <location>
        <begin position="819"/>
        <end position="846"/>
    </location>
</feature>
<keyword evidence="14" id="KW-0675">Receptor</keyword>
<dbReference type="PROSITE" id="PS50948">
    <property type="entry name" value="PAN"/>
    <property type="match status" value="1"/>
</dbReference>
<proteinExistence type="inferred from homology"/>
<comment type="catalytic activity">
    <reaction evidence="16 18">
        <text>L-threonyl-[protein] + ATP = O-phospho-L-threonyl-[protein] + ADP + H(+)</text>
        <dbReference type="Rhea" id="RHEA:46608"/>
        <dbReference type="Rhea" id="RHEA-COMP:11060"/>
        <dbReference type="Rhea" id="RHEA-COMP:11605"/>
        <dbReference type="ChEBI" id="CHEBI:15378"/>
        <dbReference type="ChEBI" id="CHEBI:30013"/>
        <dbReference type="ChEBI" id="CHEBI:30616"/>
        <dbReference type="ChEBI" id="CHEBI:61977"/>
        <dbReference type="ChEBI" id="CHEBI:456216"/>
        <dbReference type="EC" id="2.7.11.1"/>
    </reaction>
</comment>
<keyword evidence="10 18" id="KW-0067">ATP-binding</keyword>
<organism evidence="25 26">
    <name type="scientific">Momordica charantia</name>
    <name type="common">Bitter gourd</name>
    <name type="synonym">Balsam pear</name>
    <dbReference type="NCBI Taxonomy" id="3673"/>
    <lineage>
        <taxon>Eukaryota</taxon>
        <taxon>Viridiplantae</taxon>
        <taxon>Streptophyta</taxon>
        <taxon>Embryophyta</taxon>
        <taxon>Tracheophyta</taxon>
        <taxon>Spermatophyta</taxon>
        <taxon>Magnoliopsida</taxon>
        <taxon>eudicotyledons</taxon>
        <taxon>Gunneridae</taxon>
        <taxon>Pentapetalae</taxon>
        <taxon>rosids</taxon>
        <taxon>fabids</taxon>
        <taxon>Cucurbitales</taxon>
        <taxon>Cucurbitaceae</taxon>
        <taxon>Momordiceae</taxon>
        <taxon>Momordica</taxon>
    </lineage>
</organism>
<keyword evidence="2" id="KW-1003">Cell membrane</keyword>
<dbReference type="Gene3D" id="3.30.200.20">
    <property type="entry name" value="Phosphorylase Kinase, domain 1"/>
    <property type="match status" value="1"/>
</dbReference>
<dbReference type="InterPro" id="IPR036426">
    <property type="entry name" value="Bulb-type_lectin_dom_sf"/>
</dbReference>
<keyword evidence="4" id="KW-0245">EGF-like domain</keyword>
<dbReference type="PROSITE" id="PS50927">
    <property type="entry name" value="BULB_LECTIN"/>
    <property type="match status" value="1"/>
</dbReference>
<dbReference type="PROSITE" id="PS00108">
    <property type="entry name" value="PROTEIN_KINASE_ST"/>
    <property type="match status" value="1"/>
</dbReference>
<dbReference type="PIRSF" id="PIRSF000641">
    <property type="entry name" value="SRK"/>
    <property type="match status" value="1"/>
</dbReference>
<evidence type="ECO:0000256" key="7">
    <source>
        <dbReference type="ARBA" id="ARBA00022729"/>
    </source>
</evidence>
<dbReference type="OrthoDB" id="1934880at2759"/>
<evidence type="ECO:0000256" key="16">
    <source>
        <dbReference type="ARBA" id="ARBA00047899"/>
    </source>
</evidence>
<dbReference type="CDD" id="cd00028">
    <property type="entry name" value="B_lectin"/>
    <property type="match status" value="1"/>
</dbReference>
<dbReference type="FunFam" id="3.30.200.20:FF:000145">
    <property type="entry name" value="receptor-like serine/threonine-protein kinase SD1-8"/>
    <property type="match status" value="1"/>
</dbReference>
<keyword evidence="8 18" id="KW-0547">Nucleotide-binding</keyword>
<reference evidence="26" key="1">
    <citation type="submission" date="2025-08" db="UniProtKB">
        <authorList>
            <consortium name="RefSeq"/>
        </authorList>
    </citation>
    <scope>IDENTIFICATION</scope>
    <source>
        <strain evidence="26">OHB3-1</strain>
    </source>
</reference>
<dbReference type="Pfam" id="PF00954">
    <property type="entry name" value="S_locus_glycop"/>
    <property type="match status" value="1"/>
</dbReference>
<dbReference type="Pfam" id="PF01453">
    <property type="entry name" value="B_lectin"/>
    <property type="match status" value="1"/>
</dbReference>
<keyword evidence="11 20" id="KW-1133">Transmembrane helix</keyword>
<evidence type="ECO:0000256" key="12">
    <source>
        <dbReference type="ARBA" id="ARBA00023136"/>
    </source>
</evidence>
<dbReference type="InterPro" id="IPR008271">
    <property type="entry name" value="Ser/Thr_kinase_AS"/>
</dbReference>
<dbReference type="Gene3D" id="1.10.510.10">
    <property type="entry name" value="Transferase(Phosphotransferase) domain 1"/>
    <property type="match status" value="1"/>
</dbReference>
<evidence type="ECO:0000256" key="5">
    <source>
        <dbReference type="ARBA" id="ARBA00022679"/>
    </source>
</evidence>
<dbReference type="InterPro" id="IPR011009">
    <property type="entry name" value="Kinase-like_dom_sf"/>
</dbReference>
<evidence type="ECO:0000256" key="15">
    <source>
        <dbReference type="ARBA" id="ARBA00023180"/>
    </source>
</evidence>
<accession>A0A6J1CDC3</accession>
<evidence type="ECO:0000256" key="17">
    <source>
        <dbReference type="ARBA" id="ARBA00048679"/>
    </source>
</evidence>
<dbReference type="SUPFAM" id="SSF51110">
    <property type="entry name" value="alpha-D-mannose-specific plant lectins"/>
    <property type="match status" value="1"/>
</dbReference>
<gene>
    <name evidence="26" type="primary">LOC111010636</name>
</gene>
<evidence type="ECO:0000256" key="9">
    <source>
        <dbReference type="ARBA" id="ARBA00022777"/>
    </source>
</evidence>
<dbReference type="InterPro" id="IPR000858">
    <property type="entry name" value="S_locus_glycoprot_dom"/>
</dbReference>
<sequence>MRLQTDWRFSLRFLLLLLSFCYGRSDTITSTNFIKDPATIASNGSTFKLGFFSPLNSTRRYVGIWLNNISVQTIVWVANRDSPLNDTSGIFTISKDGNLVVLDGNDTVLWSSNVSSPLVNTSAQILDTGNLILQDAVSGFVIWESFQHPSNVFLYSMKLITNKDMNSKDKVQLTSWKNPSDPSTGNFLFGLDVQYLPELVIWNGRNPYWRSGPWNGNTFIGRPEMTDIYLSGYNLVIGDNTYTLSTPYRSVDMQEYEFLSLSSQGNWEQKYWDAKEAQLKNYWSALGTQCDFYGACGTAGICDVKASPVCSCIKGFKPKHEEEWNKGNWSRGCVRKTPLNCTHNSNNATAEAADGFFKLETIKLPFLEQWSNASYYEDECRQECFTNCSCTAYAFEKGIGCMLWRRDDLIDIQKFESGGADLYLRMAYADLDHTTNQVKDKKRIIIAIVLPGTFIIFITIAIYFWWRLKTHKHEKKTSIKSSKKGKILKCTRDDDTIGDEIELEELPLYDFEELAIATNNFDLSNQLGQGGFGPVYKGKLLNGQEIAIKRLSRTSNQGYEEFITEVKVISKLQHRNLVQLLGCCIEGEEKMLIYEYMANGSLDAMIFDSSKQSILDWKKRFNIIDGIARGLLYLHRDSRLKIIHRDLKASNILLDKNLNPKISDFGTARIFGGDEVEANTIRVVGTYGYMSPEYALEGQFSEKSDVFSFGVLLLEIICGRRNTKFHEHEHGTSLVGYAWKLWVENNLIPLIEPTIHELCFQPEILRCIHVGLLCIQEFVDDRPHVSTIISMLNSEIIDLPSPKRPGFVGKSHKSDMESSEQNLDKYSTNSVTYSVNSGTPTAITPR</sequence>
<evidence type="ECO:0000313" key="26">
    <source>
        <dbReference type="RefSeq" id="XP_022139810.1"/>
    </source>
</evidence>
<dbReference type="KEGG" id="mcha:111010636"/>
<dbReference type="InterPro" id="IPR021820">
    <property type="entry name" value="S-locus_recpt_kinase_C"/>
</dbReference>
<dbReference type="GO" id="GO:0048544">
    <property type="term" value="P:recognition of pollen"/>
    <property type="evidence" value="ECO:0007669"/>
    <property type="project" value="InterPro"/>
</dbReference>